<dbReference type="Pfam" id="PF00593">
    <property type="entry name" value="TonB_dep_Rec_b-barrel"/>
    <property type="match status" value="1"/>
</dbReference>
<evidence type="ECO:0000256" key="5">
    <source>
        <dbReference type="ARBA" id="ARBA00023077"/>
    </source>
</evidence>
<protein>
    <submittedName>
        <fullName evidence="10">TonB-dependent receptor SusC</fullName>
    </submittedName>
</protein>
<evidence type="ECO:0000256" key="6">
    <source>
        <dbReference type="ARBA" id="ARBA00023136"/>
    </source>
</evidence>
<dbReference type="InterPro" id="IPR039426">
    <property type="entry name" value="TonB-dep_rcpt-like"/>
</dbReference>
<evidence type="ECO:0000256" key="1">
    <source>
        <dbReference type="ARBA" id="ARBA00004571"/>
    </source>
</evidence>
<dbReference type="NCBIfam" id="TIGR04056">
    <property type="entry name" value="OMP_RagA_SusC"/>
    <property type="match status" value="1"/>
</dbReference>
<name>A0A139KEP6_BACT4</name>
<dbReference type="Gene3D" id="2.60.40.1120">
    <property type="entry name" value="Carboxypeptidase-like, regulatory domain"/>
    <property type="match status" value="1"/>
</dbReference>
<sequence>MIREITINFKDKNMKKGNFMFKVLLMLIAGIFLSIDAFAQQITVKGIVKDTTGEPVIGANVVVKGTTTGTITDFDGNFQLSAKQGDIIVVSFIGYQPKELPATTQMNVILKDDTEILDEVVVIGYGQVKKNDMTGSVMAIKPDELSKGITTNAQDMLSGKIAGVSVISNDGTPGGGAQIRIRGGSSLNASNDPLIVIDGLAIDNEGIKGMANGLSMVNPADIETLTVLKDASATAIYGSRASNGVIIITTKKGKNGQAPSVSYNGSVSFSKTQKRYDVLSGDEYRAYANQLWGDKLPADLGTANTDWQDQIFRTAVSTDHHVSINGGFKNLPYRVSLGYTDDNGIVKTSNFRRFTASVNLAPSFFEDHLKFNINAKFMNGKNRYADTGAAIGGALAIDPTRPVYSNEDPYQFTGGYWQNINSTTGFSNPDWKYTSNPNSPQNPLAALELKNDKANSNDFVGNVDVDYKFHFLPDLRLHASIGGEYAEGTQTTIVSPYSFGNNYYGWNGDVTQYKYNLSYNIYVQYIKSLGANDFDIMVGGEEQHFHRNGFEEGQGWDSYTQEPHDAKLREQTAYATRNTLVSYFGRLNYSLLNRYLFTFTMRWDGSSRFSKDNRWGTFPSLALGWKIKEENFLKDVNVLSDLKLRLGWGITGQQNIGDDFAYLPLYVVNNEYAQYPFGDTYYSTSRPKAFNENLKWEKTTTWNAGLDFGFLNGRITGGIDGYFRKTDDLLNSVKIPVGTNFNAQMTQNIGSLENYGMEFSINAKPIVTKDFTWDLSYNITWNHNEITKLTGGDDSDYYVEAGDKISRGNNTKVQAHKVGYAANSFYVYQQVYDENGKPIENMFVDRNGNGTIDSGDKYIYKKPAGDVLMGLTSKMQYKNFDFSFSLRASLNNYVYYDFLSNKANVSTSGLFSNNAYSNTSAEAVALGFSGQGDYYMSDYFIHNASFLRCDNITLGYSFQNLWKTQTYKGVGGRVYATVQNPFIISKYKGLDPEVKSGIDANPYPRAMTFLLGLSLQF</sequence>
<dbReference type="InterPro" id="IPR037066">
    <property type="entry name" value="Plug_dom_sf"/>
</dbReference>
<dbReference type="Gene3D" id="2.40.170.20">
    <property type="entry name" value="TonB-dependent receptor, beta-barrel domain"/>
    <property type="match status" value="1"/>
</dbReference>
<dbReference type="InterPro" id="IPR023997">
    <property type="entry name" value="TonB-dep_OMP_SusC/RagA_CS"/>
</dbReference>
<evidence type="ECO:0000256" key="4">
    <source>
        <dbReference type="ARBA" id="ARBA00022692"/>
    </source>
</evidence>
<evidence type="ECO:0000256" key="2">
    <source>
        <dbReference type="ARBA" id="ARBA00022448"/>
    </source>
</evidence>
<dbReference type="InterPro" id="IPR008969">
    <property type="entry name" value="CarboxyPept-like_regulatory"/>
</dbReference>
<keyword evidence="10" id="KW-0675">Receptor</keyword>
<keyword evidence="3 8" id="KW-1134">Transmembrane beta strand</keyword>
<dbReference type="InterPro" id="IPR000531">
    <property type="entry name" value="Beta-barrel_TonB"/>
</dbReference>
<dbReference type="Pfam" id="PF13715">
    <property type="entry name" value="CarbopepD_reg_2"/>
    <property type="match status" value="1"/>
</dbReference>
<dbReference type="InterPro" id="IPR023996">
    <property type="entry name" value="TonB-dep_OMP_SusC/RagA"/>
</dbReference>
<dbReference type="SUPFAM" id="SSF56935">
    <property type="entry name" value="Porins"/>
    <property type="match status" value="1"/>
</dbReference>
<proteinExistence type="inferred from homology"/>
<keyword evidence="4 8" id="KW-0812">Transmembrane</keyword>
<evidence type="ECO:0000256" key="3">
    <source>
        <dbReference type="ARBA" id="ARBA00022452"/>
    </source>
</evidence>
<evidence type="ECO:0000256" key="7">
    <source>
        <dbReference type="ARBA" id="ARBA00023237"/>
    </source>
</evidence>
<dbReference type="AlphaFoldDB" id="A0A139KEP6"/>
<keyword evidence="5 9" id="KW-0798">TonB box</keyword>
<dbReference type="Gene3D" id="2.170.130.10">
    <property type="entry name" value="TonB-dependent receptor, plug domain"/>
    <property type="match status" value="1"/>
</dbReference>
<comment type="subcellular location">
    <subcellularLocation>
        <location evidence="1 8">Cell outer membrane</location>
        <topology evidence="1 8">Multi-pass membrane protein</topology>
    </subcellularLocation>
</comment>
<gene>
    <name evidence="10" type="primary">susC</name>
    <name evidence="10" type="ORF">BatF92_01990</name>
</gene>
<dbReference type="SUPFAM" id="SSF49464">
    <property type="entry name" value="Carboxypeptidase regulatory domain-like"/>
    <property type="match status" value="1"/>
</dbReference>
<dbReference type="EMBL" id="AP022660">
    <property type="protein sequence ID" value="BCA48257.1"/>
    <property type="molecule type" value="Genomic_DNA"/>
</dbReference>
<dbReference type="Pfam" id="PF07715">
    <property type="entry name" value="Plug"/>
    <property type="match status" value="1"/>
</dbReference>
<keyword evidence="7 8" id="KW-0998">Cell outer membrane</keyword>
<accession>A0A139KEP6</accession>
<dbReference type="PROSITE" id="PS52016">
    <property type="entry name" value="TONB_DEPENDENT_REC_3"/>
    <property type="match status" value="1"/>
</dbReference>
<evidence type="ECO:0000256" key="8">
    <source>
        <dbReference type="PROSITE-ProRule" id="PRU01360"/>
    </source>
</evidence>
<keyword evidence="6 8" id="KW-0472">Membrane</keyword>
<evidence type="ECO:0000256" key="9">
    <source>
        <dbReference type="RuleBase" id="RU003357"/>
    </source>
</evidence>
<evidence type="ECO:0000313" key="10">
    <source>
        <dbReference type="EMBL" id="BCA48257.1"/>
    </source>
</evidence>
<comment type="similarity">
    <text evidence="8 9">Belongs to the TonB-dependent receptor family.</text>
</comment>
<dbReference type="FunFam" id="2.170.130.10:FF:000009">
    <property type="entry name" value="SusC/RagA family TonB-linked outer membrane protein"/>
    <property type="match status" value="1"/>
</dbReference>
<organism evidence="10 11">
    <name type="scientific">Bacteroides thetaiotaomicron</name>
    <dbReference type="NCBI Taxonomy" id="818"/>
    <lineage>
        <taxon>Bacteria</taxon>
        <taxon>Pseudomonadati</taxon>
        <taxon>Bacteroidota</taxon>
        <taxon>Bacteroidia</taxon>
        <taxon>Bacteroidales</taxon>
        <taxon>Bacteroidaceae</taxon>
        <taxon>Bacteroides</taxon>
    </lineage>
</organism>
<evidence type="ECO:0000313" key="11">
    <source>
        <dbReference type="Proteomes" id="UP000500882"/>
    </source>
</evidence>
<keyword evidence="2 8" id="KW-0813">Transport</keyword>
<dbReference type="FunFam" id="2.60.40.1120:FF:000003">
    <property type="entry name" value="Outer membrane protein Omp121"/>
    <property type="match status" value="1"/>
</dbReference>
<dbReference type="InterPro" id="IPR012910">
    <property type="entry name" value="Plug_dom"/>
</dbReference>
<dbReference type="InterPro" id="IPR036942">
    <property type="entry name" value="Beta-barrel_TonB_sf"/>
</dbReference>
<reference evidence="10 11" key="1">
    <citation type="submission" date="2020-02" db="EMBL/GenBank/DDBJ databases">
        <title>Whole-genome sequencing and comparative analysis of the genomes of Bacteroides thetaiotaomicron and Escherichia coli isolated from a healthy resident in Vietnam.</title>
        <authorList>
            <person name="Mohsin M."/>
            <person name="Tanaka K."/>
            <person name="Kawahara R."/>
            <person name="Kondo S."/>
            <person name="Noguchi H."/>
            <person name="Motooka D."/>
            <person name="Nakamura S."/>
            <person name="Khong D.T."/>
            <person name="Nguyen T.N."/>
            <person name="Tran H.T."/>
            <person name="Yamamoto Y."/>
        </authorList>
    </citation>
    <scope>NUCLEOTIDE SEQUENCE [LARGE SCALE GENOMIC DNA]</scope>
    <source>
        <strain evidence="10 11">F9-2</strain>
    </source>
</reference>
<dbReference type="GO" id="GO:0009279">
    <property type="term" value="C:cell outer membrane"/>
    <property type="evidence" value="ECO:0007669"/>
    <property type="project" value="UniProtKB-SubCell"/>
</dbReference>
<dbReference type="NCBIfam" id="TIGR04057">
    <property type="entry name" value="SusC_RagA_signa"/>
    <property type="match status" value="1"/>
</dbReference>
<dbReference type="Proteomes" id="UP000500882">
    <property type="component" value="Chromosome"/>
</dbReference>